<protein>
    <submittedName>
        <fullName evidence="2">Uncharacterized protein</fullName>
    </submittedName>
</protein>
<reference evidence="2" key="1">
    <citation type="submission" date="2024-01" db="EMBL/GenBank/DDBJ databases">
        <authorList>
            <person name="Webb A."/>
        </authorList>
    </citation>
    <scope>NUCLEOTIDE SEQUENCE</scope>
    <source>
        <strain evidence="2">Pm1</strain>
    </source>
</reference>
<name>A0AAV1SZ87_9STRA</name>
<dbReference type="EMBL" id="CAKLBY020000003">
    <property type="protein sequence ID" value="CAK7891681.1"/>
    <property type="molecule type" value="Genomic_DNA"/>
</dbReference>
<feature type="region of interest" description="Disordered" evidence="1">
    <location>
        <begin position="60"/>
        <end position="81"/>
    </location>
</feature>
<gene>
    <name evidence="2" type="ORF">PM001_LOCUS245</name>
    <name evidence="3" type="ORF">PM001_LOCUS26704</name>
</gene>
<dbReference type="EMBL" id="CAKLBY020000264">
    <property type="protein sequence ID" value="CAK7941554.1"/>
    <property type="molecule type" value="Genomic_DNA"/>
</dbReference>
<accession>A0AAV1SZ87</accession>
<evidence type="ECO:0000313" key="4">
    <source>
        <dbReference type="Proteomes" id="UP001162060"/>
    </source>
</evidence>
<comment type="caution">
    <text evidence="2">The sequence shown here is derived from an EMBL/GenBank/DDBJ whole genome shotgun (WGS) entry which is preliminary data.</text>
</comment>
<evidence type="ECO:0000256" key="1">
    <source>
        <dbReference type="SAM" id="MobiDB-lite"/>
    </source>
</evidence>
<dbReference type="AlphaFoldDB" id="A0AAV1SZ87"/>
<proteinExistence type="predicted"/>
<evidence type="ECO:0000313" key="3">
    <source>
        <dbReference type="EMBL" id="CAK7941554.1"/>
    </source>
</evidence>
<dbReference type="Proteomes" id="UP001162060">
    <property type="component" value="Unassembled WGS sequence"/>
</dbReference>
<sequence>MVRVTKVGTAELKTVVNGKEVIVDLTEVYYAENLADNIISYGLLEERGVFLMREGRPKLCGAPRGQQEDIRSLPPQQCPDY</sequence>
<evidence type="ECO:0000313" key="2">
    <source>
        <dbReference type="EMBL" id="CAK7891681.1"/>
    </source>
</evidence>
<organism evidence="2 4">
    <name type="scientific">Peronospora matthiolae</name>
    <dbReference type="NCBI Taxonomy" id="2874970"/>
    <lineage>
        <taxon>Eukaryota</taxon>
        <taxon>Sar</taxon>
        <taxon>Stramenopiles</taxon>
        <taxon>Oomycota</taxon>
        <taxon>Peronosporomycetes</taxon>
        <taxon>Peronosporales</taxon>
        <taxon>Peronosporaceae</taxon>
        <taxon>Peronospora</taxon>
    </lineage>
</organism>